<gene>
    <name evidence="2" type="primary">ORF255</name>
</gene>
<dbReference type="EMBL" id="MT653617">
    <property type="protein sequence ID" value="QOD40703.1"/>
    <property type="molecule type" value="Genomic_DNA"/>
</dbReference>
<evidence type="ECO:0000313" key="2">
    <source>
        <dbReference type="EMBL" id="QOD40703.1"/>
    </source>
</evidence>
<proteinExistence type="predicted"/>
<dbReference type="EMBL" id="MT653617">
    <property type="protein sequence ID" value="QOD40704.1"/>
    <property type="molecule type" value="Genomic_DNA"/>
</dbReference>
<feature type="transmembrane region" description="Helical" evidence="1">
    <location>
        <begin position="147"/>
        <end position="168"/>
    </location>
</feature>
<dbReference type="AlphaFoldDB" id="A0A7L7YVQ9"/>
<keyword evidence="2" id="KW-0150">Chloroplast</keyword>
<evidence type="ECO:0000256" key="1">
    <source>
        <dbReference type="SAM" id="Phobius"/>
    </source>
</evidence>
<feature type="transmembrane region" description="Helical" evidence="1">
    <location>
        <begin position="12"/>
        <end position="34"/>
    </location>
</feature>
<keyword evidence="2" id="KW-0934">Plastid</keyword>
<feature type="transmembrane region" description="Helical" evidence="1">
    <location>
        <begin position="54"/>
        <end position="79"/>
    </location>
</feature>
<accession>A0A7L7YVQ9</accession>
<protein>
    <submittedName>
        <fullName evidence="2">Uncharacterized protein</fullName>
    </submittedName>
</protein>
<keyword evidence="1" id="KW-0812">Transmembrane</keyword>
<name>A0A7L7YVQ9_ORYSA</name>
<reference evidence="2" key="1">
    <citation type="journal article" date="2020" name="Mitochondrial DNA Part B Resour">
        <title>Chloroplast genome sequence of a yellow colored rice (Oryza sativa L.): insight into the genome structure and phylogeny.</title>
        <authorList>
            <person name="Fan J."/>
            <person name="Zhu W.-Y."/>
            <person name="Li Z.-F."/>
            <person name="Zhang X.-F."/>
        </authorList>
    </citation>
    <scope>NUCLEOTIDE SEQUENCE</scope>
    <source>
        <strain evidence="2">HSAGSDYD1802</strain>
    </source>
</reference>
<keyword evidence="1" id="KW-0472">Membrane</keyword>
<sequence length="255" mass="29978">MKKEQRMTKDETLLVFTLVVSSVSVFLFGILLFMVLISATRDFRERTKSKLVKIMIWAGIVVITFAIAVRIYPIFIFLLKERIKPLVEALYDKLPWIWEVSLSRYWDRLIDFLDRYLWACAQRIQTGIRKQKGEFVVTFSCRVKKRLYARAIEVGIHLSLLSNLFWILKTTLAVGYRLLWVLYYIISFEGFLGSFRLYLVYFGFYCLLFSGKWLRTSEDRGERQAQISGILLRGMLIECAFSVLCLEEDSNLHAL</sequence>
<organism evidence="2">
    <name type="scientific">Oryza sativa</name>
    <name type="common">Rice</name>
    <dbReference type="NCBI Taxonomy" id="4530"/>
    <lineage>
        <taxon>Eukaryota</taxon>
        <taxon>Viridiplantae</taxon>
        <taxon>Streptophyta</taxon>
        <taxon>Embryophyta</taxon>
        <taxon>Tracheophyta</taxon>
        <taxon>Spermatophyta</taxon>
        <taxon>Magnoliopsida</taxon>
        <taxon>Liliopsida</taxon>
        <taxon>Poales</taxon>
        <taxon>Poaceae</taxon>
        <taxon>BOP clade</taxon>
        <taxon>Oryzoideae</taxon>
        <taxon>Oryzeae</taxon>
        <taxon>Oryzinae</taxon>
        <taxon>Oryza</taxon>
    </lineage>
</organism>
<geneLocation type="chloroplast" evidence="2"/>
<keyword evidence="1" id="KW-1133">Transmembrane helix</keyword>
<feature type="transmembrane region" description="Helical" evidence="1">
    <location>
        <begin position="180"/>
        <end position="208"/>
    </location>
</feature>